<evidence type="ECO:0000313" key="3">
    <source>
        <dbReference type="Proteomes" id="UP000019376"/>
    </source>
</evidence>
<dbReference type="STRING" id="933388.S8AJS7"/>
<dbReference type="HOGENOM" id="CLU_717861_0_0_1"/>
<protein>
    <submittedName>
        <fullName evidence="2">Uncharacterized protein</fullName>
    </submittedName>
</protein>
<dbReference type="AlphaFoldDB" id="S8AJS7"/>
<gene>
    <name evidence="2" type="ORF">PDE_00999</name>
</gene>
<evidence type="ECO:0000256" key="1">
    <source>
        <dbReference type="SAM" id="MobiDB-lite"/>
    </source>
</evidence>
<dbReference type="eggNOG" id="ENOG502SQ5K">
    <property type="taxonomic scope" value="Eukaryota"/>
</dbReference>
<reference evidence="2 3" key="1">
    <citation type="journal article" date="2013" name="PLoS ONE">
        <title>Genomic and secretomic analyses reveal unique features of the lignocellulolytic enzyme system of Penicillium decumbens.</title>
        <authorList>
            <person name="Liu G."/>
            <person name="Zhang L."/>
            <person name="Wei X."/>
            <person name="Zou G."/>
            <person name="Qin Y."/>
            <person name="Ma L."/>
            <person name="Li J."/>
            <person name="Zheng H."/>
            <person name="Wang S."/>
            <person name="Wang C."/>
            <person name="Xun L."/>
            <person name="Zhao G.-P."/>
            <person name="Zhou Z."/>
            <person name="Qu Y."/>
        </authorList>
    </citation>
    <scope>NUCLEOTIDE SEQUENCE [LARGE SCALE GENOMIC DNA]</scope>
    <source>
        <strain evidence="3">114-2 / CGMCC 5302</strain>
    </source>
</reference>
<evidence type="ECO:0000313" key="2">
    <source>
        <dbReference type="EMBL" id="EPS26063.1"/>
    </source>
</evidence>
<sequence>MDYEKPFQFLSDQQSAQAPLVQVVRRFLSAQETARIIQQFQSKEWIPNGQVLWSGMPREVAQEWADRHQLQTLTTAMGPLMDEKHPECLKLKKNQRQWKRYVHGASAIFAWRIAQAEKVTLLSPPPPERFHPSGLSYYQLIEEPIIRGLFGRNSVKNIMITHPMILEGKDDEFFYELWPNDRSEKWVEQFGSRPYKVKWRQVGHSNDIMELRSLMTSSERQAISCGQFKQVEHQQDGLITPIYTIFLLPLFLLPRNGLQILVICGLLYSLLDQIGGDHNATNREETTSETTGSTSIAISSEDINTEQDMVKWSRDELNRQRSATQIIAVDKIHQEATKKLEDEVKAKRKSLGKTHQEATKKLEDEVKAKRKSLDKTHQEAVKKLN</sequence>
<dbReference type="EMBL" id="KB644408">
    <property type="protein sequence ID" value="EPS26063.1"/>
    <property type="molecule type" value="Genomic_DNA"/>
</dbReference>
<feature type="region of interest" description="Disordered" evidence="1">
    <location>
        <begin position="346"/>
        <end position="385"/>
    </location>
</feature>
<dbReference type="Proteomes" id="UP000019376">
    <property type="component" value="Unassembled WGS sequence"/>
</dbReference>
<dbReference type="OrthoDB" id="5232980at2759"/>
<accession>S8AJS7</accession>
<proteinExistence type="predicted"/>
<name>S8AJS7_PENO1</name>
<keyword evidence="3" id="KW-1185">Reference proteome</keyword>
<organism evidence="2 3">
    <name type="scientific">Penicillium oxalicum (strain 114-2 / CGMCC 5302)</name>
    <name type="common">Penicillium decumbens</name>
    <dbReference type="NCBI Taxonomy" id="933388"/>
    <lineage>
        <taxon>Eukaryota</taxon>
        <taxon>Fungi</taxon>
        <taxon>Dikarya</taxon>
        <taxon>Ascomycota</taxon>
        <taxon>Pezizomycotina</taxon>
        <taxon>Eurotiomycetes</taxon>
        <taxon>Eurotiomycetidae</taxon>
        <taxon>Eurotiales</taxon>
        <taxon>Aspergillaceae</taxon>
        <taxon>Penicillium</taxon>
    </lineage>
</organism>
<feature type="compositionally biased region" description="Basic and acidic residues" evidence="1">
    <location>
        <begin position="354"/>
        <end position="385"/>
    </location>
</feature>